<dbReference type="PROSITE" id="PS50164">
    <property type="entry name" value="GIY_YIG"/>
    <property type="match status" value="1"/>
</dbReference>
<comment type="similarity">
    <text evidence="1">Belongs to the UPF0213 family.</text>
</comment>
<sequence length="78" mass="9504">MVYYVYAIKSLKRNYIYVGLTQDFRVRVNQHNNGRSKTTRSYRPFEIILIEEYKSRQEARIREKHLKSGEGKEFLKMK</sequence>
<dbReference type="EMBL" id="PCYK01000008">
    <property type="protein sequence ID" value="PIR46165.1"/>
    <property type="molecule type" value="Genomic_DNA"/>
</dbReference>
<dbReference type="GO" id="GO:0004519">
    <property type="term" value="F:endonuclease activity"/>
    <property type="evidence" value="ECO:0007669"/>
    <property type="project" value="UniProtKB-KW"/>
</dbReference>
<dbReference type="SUPFAM" id="SSF82771">
    <property type="entry name" value="GIY-YIG endonuclease"/>
    <property type="match status" value="1"/>
</dbReference>
<evidence type="ECO:0000259" key="2">
    <source>
        <dbReference type="PROSITE" id="PS50164"/>
    </source>
</evidence>
<reference evidence="3 4" key="1">
    <citation type="submission" date="2017-09" db="EMBL/GenBank/DDBJ databases">
        <title>Depth-based differentiation of microbial function through sediment-hosted aquifers and enrichment of novel symbionts in the deep terrestrial subsurface.</title>
        <authorList>
            <person name="Probst A.J."/>
            <person name="Ladd B."/>
            <person name="Jarett J.K."/>
            <person name="Geller-Mcgrath D.E."/>
            <person name="Sieber C.M."/>
            <person name="Emerson J.B."/>
            <person name="Anantharaman K."/>
            <person name="Thomas B.C."/>
            <person name="Malmstrom R."/>
            <person name="Stieglmeier M."/>
            <person name="Klingl A."/>
            <person name="Woyke T."/>
            <person name="Ryan C.M."/>
            <person name="Banfield J.F."/>
        </authorList>
    </citation>
    <scope>NUCLEOTIDE SEQUENCE [LARGE SCALE GENOMIC DNA]</scope>
    <source>
        <strain evidence="3">CG10_big_fil_rev_8_21_14_0_10_49_38</strain>
    </source>
</reference>
<keyword evidence="3" id="KW-0540">Nuclease</keyword>
<accession>A0A2H0RK69</accession>
<evidence type="ECO:0000313" key="4">
    <source>
        <dbReference type="Proteomes" id="UP000230431"/>
    </source>
</evidence>
<name>A0A2H0RK69_9BACT</name>
<comment type="caution">
    <text evidence="3">The sequence shown here is derived from an EMBL/GenBank/DDBJ whole genome shotgun (WGS) entry which is preliminary data.</text>
</comment>
<dbReference type="PANTHER" id="PTHR34477">
    <property type="entry name" value="UPF0213 PROTEIN YHBQ"/>
    <property type="match status" value="1"/>
</dbReference>
<keyword evidence="3" id="KW-0378">Hydrolase</keyword>
<dbReference type="AlphaFoldDB" id="A0A2H0RK69"/>
<dbReference type="CDD" id="cd10449">
    <property type="entry name" value="GIY-YIG_SLX1_like"/>
    <property type="match status" value="1"/>
</dbReference>
<protein>
    <submittedName>
        <fullName evidence="3">Endonuclease</fullName>
    </submittedName>
</protein>
<dbReference type="Gene3D" id="3.40.1440.10">
    <property type="entry name" value="GIY-YIG endonuclease"/>
    <property type="match status" value="1"/>
</dbReference>
<dbReference type="SMART" id="SM00465">
    <property type="entry name" value="GIYc"/>
    <property type="match status" value="1"/>
</dbReference>
<evidence type="ECO:0000313" key="3">
    <source>
        <dbReference type="EMBL" id="PIR46165.1"/>
    </source>
</evidence>
<dbReference type="Pfam" id="PF01541">
    <property type="entry name" value="GIY-YIG"/>
    <property type="match status" value="1"/>
</dbReference>
<keyword evidence="3" id="KW-0255">Endonuclease</keyword>
<dbReference type="PANTHER" id="PTHR34477:SF1">
    <property type="entry name" value="UPF0213 PROTEIN YHBQ"/>
    <property type="match status" value="1"/>
</dbReference>
<feature type="domain" description="GIY-YIG" evidence="2">
    <location>
        <begin position="1"/>
        <end position="78"/>
    </location>
</feature>
<dbReference type="InterPro" id="IPR035901">
    <property type="entry name" value="GIY-YIG_endonuc_sf"/>
</dbReference>
<gene>
    <name evidence="3" type="ORF">COV08_01245</name>
</gene>
<proteinExistence type="inferred from homology"/>
<evidence type="ECO:0000256" key="1">
    <source>
        <dbReference type="ARBA" id="ARBA00007435"/>
    </source>
</evidence>
<dbReference type="Proteomes" id="UP000230431">
    <property type="component" value="Unassembled WGS sequence"/>
</dbReference>
<organism evidence="3 4">
    <name type="scientific">Candidatus Vogelbacteria bacterium CG10_big_fil_rev_8_21_14_0_10_49_38</name>
    <dbReference type="NCBI Taxonomy" id="1975043"/>
    <lineage>
        <taxon>Bacteria</taxon>
        <taxon>Candidatus Vogeliibacteriota</taxon>
    </lineage>
</organism>
<dbReference type="InterPro" id="IPR050190">
    <property type="entry name" value="UPF0213_domain"/>
</dbReference>
<dbReference type="InterPro" id="IPR000305">
    <property type="entry name" value="GIY-YIG_endonuc"/>
</dbReference>